<keyword evidence="2" id="KW-1185">Reference proteome</keyword>
<dbReference type="EMBL" id="WQMT02000008">
    <property type="protein sequence ID" value="KAG9219894.1"/>
    <property type="molecule type" value="Genomic_DNA"/>
</dbReference>
<evidence type="ECO:0000313" key="1">
    <source>
        <dbReference type="EMBL" id="KAG9219894.1"/>
    </source>
</evidence>
<comment type="caution">
    <text evidence="1">The sequence shown here is derived from an EMBL/GenBank/DDBJ whole genome shotgun (WGS) entry which is preliminary data.</text>
</comment>
<dbReference type="Proteomes" id="UP000824881">
    <property type="component" value="Unassembled WGS sequence"/>
</dbReference>
<reference evidence="1 2" key="1">
    <citation type="journal article" date="2021" name="Appl. Environ. Microbiol.">
        <title>Genetic linkage and physical mapping for an oyster mushroom Pleurotus cornucopiae and QTL analysis for the trait cap color.</title>
        <authorList>
            <person name="Zhang Y."/>
            <person name="Gao W."/>
            <person name="Sonnenberg A."/>
            <person name="Chen Q."/>
            <person name="Zhang J."/>
            <person name="Huang C."/>
        </authorList>
    </citation>
    <scope>NUCLEOTIDE SEQUENCE [LARGE SCALE GENOMIC DNA]</scope>
    <source>
        <strain evidence="1">CCMSSC00406</strain>
    </source>
</reference>
<evidence type="ECO:0000313" key="2">
    <source>
        <dbReference type="Proteomes" id="UP000824881"/>
    </source>
</evidence>
<proteinExistence type="predicted"/>
<sequence>MGNAQSFHGDAPRPTTPQQYQHQFRVQTRAAAEQDALQSSPRRRRRGQDENAPPVALLSGSSASQSGAAFTPSTPLGCLTSSQQPNILSSQSPALASLRTYAALPTPPSTMCPIFRQSSETPSQDIGCASPIQTRARTRRSNARSEHSESEPPPNRRSLAQQARRARERAARKAQMNSGVPPSPTRTRQCERSTPHMRSTDHLPTPAATQSTSRSPENRDAARSAQASETPTQPAGAGLRLQLPTPPATQAPLAREPNPPSSPVPHRAPGTPLMPRRPLPAARQPYRDPYTQHDLGRMDVSCAFCGALHWREESTVKSRRSGTPEFGVCCDHGKVRLPALQRPPTTLRALLEANDAAAKEFRTNIRAYNMALAFTSLGVKTDDSVNRGNRDRVTGVRRTFGGNTYVFRILGQLCHNSAALEAERGEDPSYAQLYLYDPQVALQQRMHRNSTLRRDTMSALQNMLTVHNPYVPMFQFAFQTIQNHGDVPDFEIRFRVEKSARVHPRRINAPTADEVAMIIPDGSPNDYRDIIVRRRMPSGTRLYRIHEGHPSYAPLHYVLLFPYGEPGWHEELHMVDPNTSTPLRNRITQTRFLAY</sequence>
<protein>
    <submittedName>
        <fullName evidence="1">Uncharacterized protein</fullName>
    </submittedName>
</protein>
<gene>
    <name evidence="1" type="ORF">CCMSSC00406_0010066</name>
</gene>
<accession>A0ACB7IQV3</accession>
<name>A0ACB7IQV3_PLECO</name>
<organism evidence="1 2">
    <name type="scientific">Pleurotus cornucopiae</name>
    <name type="common">Cornucopia mushroom</name>
    <dbReference type="NCBI Taxonomy" id="5321"/>
    <lineage>
        <taxon>Eukaryota</taxon>
        <taxon>Fungi</taxon>
        <taxon>Dikarya</taxon>
        <taxon>Basidiomycota</taxon>
        <taxon>Agaricomycotina</taxon>
        <taxon>Agaricomycetes</taxon>
        <taxon>Agaricomycetidae</taxon>
        <taxon>Agaricales</taxon>
        <taxon>Pleurotineae</taxon>
        <taxon>Pleurotaceae</taxon>
        <taxon>Pleurotus</taxon>
    </lineage>
</organism>